<dbReference type="Proteomes" id="UP000589626">
    <property type="component" value="Unassembled WGS sequence"/>
</dbReference>
<feature type="region of interest" description="Disordered" evidence="1">
    <location>
        <begin position="26"/>
        <end position="60"/>
    </location>
</feature>
<protein>
    <recommendedName>
        <fullName evidence="5">DUF3558 domain-containing protein</fullName>
    </recommendedName>
</protein>
<keyword evidence="4" id="KW-1185">Reference proteome</keyword>
<dbReference type="EMBL" id="JACHWR010000001">
    <property type="protein sequence ID" value="MBB3041131.1"/>
    <property type="molecule type" value="Genomic_DNA"/>
</dbReference>
<name>A0A7W4Z0U2_9ACTN</name>
<comment type="caution">
    <text evidence="3">The sequence shown here is derived from an EMBL/GenBank/DDBJ whole genome shotgun (WGS) entry which is preliminary data.</text>
</comment>
<dbReference type="PROSITE" id="PS51257">
    <property type="entry name" value="PROKAR_LIPOPROTEIN"/>
    <property type="match status" value="1"/>
</dbReference>
<dbReference type="RefSeq" id="WP_183591066.1">
    <property type="nucleotide sequence ID" value="NZ_JACHWR010000001.1"/>
</dbReference>
<sequence length="208" mass="21268">MLSRSRALPAAVLMAALLGLSGCGDDTDEPTTTASDSAGATDSPTASTSPSETAAPSSARTDFCAQIPKPAIRTALYGAAIYDEAWAPGKDADVRGGVHAEGAEFGCAWTAKDGTTVTAWLFAAPVSADEGATLVKKAGAGCEHKKMRAPGADAAVTVQCISDDDTVTRTQALYGDAWLSCSLQTPGILTRLDRAADWCDAVREAALV</sequence>
<evidence type="ECO:0000313" key="4">
    <source>
        <dbReference type="Proteomes" id="UP000589626"/>
    </source>
</evidence>
<evidence type="ECO:0000256" key="1">
    <source>
        <dbReference type="SAM" id="MobiDB-lite"/>
    </source>
</evidence>
<evidence type="ECO:0000313" key="3">
    <source>
        <dbReference type="EMBL" id="MBB3041131.1"/>
    </source>
</evidence>
<keyword evidence="2" id="KW-0732">Signal</keyword>
<gene>
    <name evidence="3" type="ORF">FHU40_000932</name>
</gene>
<organism evidence="3 4">
    <name type="scientific">Nocardioides soli</name>
    <dbReference type="NCBI Taxonomy" id="1036020"/>
    <lineage>
        <taxon>Bacteria</taxon>
        <taxon>Bacillati</taxon>
        <taxon>Actinomycetota</taxon>
        <taxon>Actinomycetes</taxon>
        <taxon>Propionibacteriales</taxon>
        <taxon>Nocardioidaceae</taxon>
        <taxon>Nocardioides</taxon>
    </lineage>
</organism>
<dbReference type="AlphaFoldDB" id="A0A7W4Z0U2"/>
<accession>A0A7W4Z0U2</accession>
<feature type="compositionally biased region" description="Low complexity" evidence="1">
    <location>
        <begin position="30"/>
        <end position="59"/>
    </location>
</feature>
<feature type="chain" id="PRO_5039191000" description="DUF3558 domain-containing protein" evidence="2">
    <location>
        <begin position="25"/>
        <end position="208"/>
    </location>
</feature>
<evidence type="ECO:0008006" key="5">
    <source>
        <dbReference type="Google" id="ProtNLM"/>
    </source>
</evidence>
<evidence type="ECO:0000256" key="2">
    <source>
        <dbReference type="SAM" id="SignalP"/>
    </source>
</evidence>
<reference evidence="3 4" key="1">
    <citation type="submission" date="2020-08" db="EMBL/GenBank/DDBJ databases">
        <title>Sequencing the genomes of 1000 actinobacteria strains.</title>
        <authorList>
            <person name="Klenk H.-P."/>
        </authorList>
    </citation>
    <scope>NUCLEOTIDE SEQUENCE [LARGE SCALE GENOMIC DNA]</scope>
    <source>
        <strain evidence="3 4">DSM 105498</strain>
    </source>
</reference>
<proteinExistence type="predicted"/>
<feature type="signal peptide" evidence="2">
    <location>
        <begin position="1"/>
        <end position="24"/>
    </location>
</feature>